<keyword evidence="4" id="KW-1185">Reference proteome</keyword>
<proteinExistence type="predicted"/>
<dbReference type="InterPro" id="IPR002477">
    <property type="entry name" value="Peptidoglycan-bd-like"/>
</dbReference>
<organism evidence="3 4">
    <name type="scientific">Stenotrophomonas ginsengisoli</name>
    <dbReference type="NCBI Taxonomy" id="336566"/>
    <lineage>
        <taxon>Bacteria</taxon>
        <taxon>Pseudomonadati</taxon>
        <taxon>Pseudomonadota</taxon>
        <taxon>Gammaproteobacteria</taxon>
        <taxon>Lysobacterales</taxon>
        <taxon>Lysobacteraceae</taxon>
        <taxon>Stenotrophomonas</taxon>
    </lineage>
</organism>
<dbReference type="SUPFAM" id="SSF47090">
    <property type="entry name" value="PGBD-like"/>
    <property type="match status" value="2"/>
</dbReference>
<dbReference type="Proteomes" id="UP000050956">
    <property type="component" value="Unassembled WGS sequence"/>
</dbReference>
<dbReference type="STRING" id="336566.ABB30_00865"/>
<dbReference type="AlphaFoldDB" id="A0A0R0DAW9"/>
<dbReference type="Gene3D" id="1.10.101.10">
    <property type="entry name" value="PGBD-like superfamily/PGBD"/>
    <property type="match status" value="2"/>
</dbReference>
<feature type="region of interest" description="Disordered" evidence="1">
    <location>
        <begin position="375"/>
        <end position="436"/>
    </location>
</feature>
<feature type="domain" description="Peptidoglycan binding-like" evidence="2">
    <location>
        <begin position="304"/>
        <end position="363"/>
    </location>
</feature>
<evidence type="ECO:0000256" key="1">
    <source>
        <dbReference type="SAM" id="MobiDB-lite"/>
    </source>
</evidence>
<name>A0A0R0DAW9_9GAMM</name>
<dbReference type="RefSeq" id="WP_057636346.1">
    <property type="nucleotide sequence ID" value="NZ_LDJM01000003.1"/>
</dbReference>
<feature type="compositionally biased region" description="Basic and acidic residues" evidence="1">
    <location>
        <begin position="375"/>
        <end position="387"/>
    </location>
</feature>
<feature type="compositionally biased region" description="Low complexity" evidence="1">
    <location>
        <begin position="402"/>
        <end position="422"/>
    </location>
</feature>
<feature type="domain" description="Peptidoglycan binding-like" evidence="2">
    <location>
        <begin position="212"/>
        <end position="271"/>
    </location>
</feature>
<feature type="compositionally biased region" description="Basic and acidic residues" evidence="1">
    <location>
        <begin position="534"/>
        <end position="545"/>
    </location>
</feature>
<accession>A0A0R0DAW9</accession>
<protein>
    <submittedName>
        <fullName evidence="3">Peptidoglycan-binding protein</fullName>
    </submittedName>
</protein>
<evidence type="ECO:0000313" key="4">
    <source>
        <dbReference type="Proteomes" id="UP000050956"/>
    </source>
</evidence>
<evidence type="ECO:0000313" key="3">
    <source>
        <dbReference type="EMBL" id="KRG79517.1"/>
    </source>
</evidence>
<dbReference type="OrthoDB" id="5933966at2"/>
<evidence type="ECO:0000259" key="2">
    <source>
        <dbReference type="Pfam" id="PF01471"/>
    </source>
</evidence>
<dbReference type="SUPFAM" id="SSF53955">
    <property type="entry name" value="Lysozyme-like"/>
    <property type="match status" value="1"/>
</dbReference>
<reference evidence="3 4" key="1">
    <citation type="submission" date="2015-05" db="EMBL/GenBank/DDBJ databases">
        <title>Genome sequencing and analysis of members of genus Stenotrophomonas.</title>
        <authorList>
            <person name="Patil P.P."/>
            <person name="Midha S."/>
            <person name="Patil P.B."/>
        </authorList>
    </citation>
    <scope>NUCLEOTIDE SEQUENCE [LARGE SCALE GENOMIC DNA]</scope>
    <source>
        <strain evidence="3 4">DSM 24757</strain>
    </source>
</reference>
<dbReference type="Pfam" id="PF01471">
    <property type="entry name" value="PG_binding_1"/>
    <property type="match status" value="2"/>
</dbReference>
<gene>
    <name evidence="3" type="ORF">ABB30_00865</name>
</gene>
<dbReference type="PATRIC" id="fig|336566.3.peg.1843"/>
<comment type="caution">
    <text evidence="3">The sequence shown here is derived from an EMBL/GenBank/DDBJ whole genome shotgun (WGS) entry which is preliminary data.</text>
</comment>
<dbReference type="Gene3D" id="1.10.530.10">
    <property type="match status" value="1"/>
</dbReference>
<dbReference type="InterPro" id="IPR023346">
    <property type="entry name" value="Lysozyme-like_dom_sf"/>
</dbReference>
<dbReference type="InterPro" id="IPR036366">
    <property type="entry name" value="PGBDSf"/>
</dbReference>
<dbReference type="InterPro" id="IPR036365">
    <property type="entry name" value="PGBD-like_sf"/>
</dbReference>
<dbReference type="EMBL" id="LDJM01000003">
    <property type="protein sequence ID" value="KRG79517.1"/>
    <property type="molecule type" value="Genomic_DNA"/>
</dbReference>
<feature type="region of interest" description="Disordered" evidence="1">
    <location>
        <begin position="518"/>
        <end position="545"/>
    </location>
</feature>
<sequence length="545" mass="60535">MSDGYGKSGVGFGLTRDQSVEMIVRTCIDNGITDHRQIAYVLATAEHESHNFTAPEENWGRKQAVDLRYFGGEEYYGRGFVHLTHVNNYERLGQSLGIGRELAEHPERAAEAEIATRVLVVGMRDGMFGVRLSDNINADRVDYRQARASVNGGELSNGSTHPDSIATLATGWESQVAGLVRRVQQPDFQMPIPTSQADTAAMDLQRGDANQHVLEAQQYLQRLGMRNNANSEIRPDGDFGQSTEEAVRRFQTERGISPANGHIDEALMQRLRSDTLTLDPEFKRRTVTDLTGPLADGNLQPGERGEPVFEMRRQLEALGYLTEPNPRQERAARSFDAEMQAAMREFQQDQGLPLRPGGIIDEDARRQLNDAAVAREHAPTTEFDRVENWPPQRPPYTRAEFQPDQVQARQQAAANPAALAPEAMERVPAQQRSAVESLSPNDVALFERIRGGTPSAIGDEHVLQAVLESKRNGIQNAEHVDRVMTAGDRLWVAGLVPGERASVDTTQPARTIYDTARELSHDNAQREQQSAIDTRQHENRGPSLA</sequence>